<accession>A0A5E4QHW1</accession>
<evidence type="ECO:0000313" key="2">
    <source>
        <dbReference type="Proteomes" id="UP000324832"/>
    </source>
</evidence>
<reference evidence="1 2" key="1">
    <citation type="submission" date="2017-07" db="EMBL/GenBank/DDBJ databases">
        <authorList>
            <person name="Talla V."/>
            <person name="Backstrom N."/>
        </authorList>
    </citation>
    <scope>NUCLEOTIDE SEQUENCE [LARGE SCALE GENOMIC DNA]</scope>
</reference>
<keyword evidence="2" id="KW-1185">Reference proteome</keyword>
<proteinExistence type="predicted"/>
<dbReference type="AlphaFoldDB" id="A0A5E4QHW1"/>
<sequence>MANFQCLDLVPTSNGFSGLNWLDILSLEFFVSNNDMLKLVSSEVLAGHKWSMLLDSPSG</sequence>
<evidence type="ECO:0000313" key="1">
    <source>
        <dbReference type="EMBL" id="VVC97715.1"/>
    </source>
</evidence>
<organism evidence="1 2">
    <name type="scientific">Leptidea sinapis</name>
    <dbReference type="NCBI Taxonomy" id="189913"/>
    <lineage>
        <taxon>Eukaryota</taxon>
        <taxon>Metazoa</taxon>
        <taxon>Ecdysozoa</taxon>
        <taxon>Arthropoda</taxon>
        <taxon>Hexapoda</taxon>
        <taxon>Insecta</taxon>
        <taxon>Pterygota</taxon>
        <taxon>Neoptera</taxon>
        <taxon>Endopterygota</taxon>
        <taxon>Lepidoptera</taxon>
        <taxon>Glossata</taxon>
        <taxon>Ditrysia</taxon>
        <taxon>Papilionoidea</taxon>
        <taxon>Pieridae</taxon>
        <taxon>Dismorphiinae</taxon>
        <taxon>Leptidea</taxon>
    </lineage>
</organism>
<name>A0A5E4QHW1_9NEOP</name>
<gene>
    <name evidence="1" type="ORF">LSINAPIS_LOCUS8938</name>
</gene>
<dbReference type="Proteomes" id="UP000324832">
    <property type="component" value="Unassembled WGS sequence"/>
</dbReference>
<dbReference type="EMBL" id="FZQP02003289">
    <property type="protein sequence ID" value="VVC97715.1"/>
    <property type="molecule type" value="Genomic_DNA"/>
</dbReference>
<protein>
    <submittedName>
        <fullName evidence="1">Uncharacterized protein</fullName>
    </submittedName>
</protein>